<dbReference type="EMBL" id="CP011801">
    <property type="protein sequence ID" value="ALA60258.1"/>
    <property type="molecule type" value="Genomic_DNA"/>
</dbReference>
<keyword evidence="1" id="KW-0472">Membrane</keyword>
<protein>
    <submittedName>
        <fullName evidence="2">Uncharacterized protein</fullName>
    </submittedName>
</protein>
<dbReference type="KEGG" id="nmv:NITMOv2_3871"/>
<evidence type="ECO:0000313" key="2">
    <source>
        <dbReference type="EMBL" id="ALA60258.1"/>
    </source>
</evidence>
<organism evidence="2 3">
    <name type="scientific">Nitrospira moscoviensis</name>
    <dbReference type="NCBI Taxonomy" id="42253"/>
    <lineage>
        <taxon>Bacteria</taxon>
        <taxon>Pseudomonadati</taxon>
        <taxon>Nitrospirota</taxon>
        <taxon>Nitrospiria</taxon>
        <taxon>Nitrospirales</taxon>
        <taxon>Nitrospiraceae</taxon>
        <taxon>Nitrospira</taxon>
    </lineage>
</organism>
<dbReference type="Proteomes" id="UP000069205">
    <property type="component" value="Chromosome"/>
</dbReference>
<gene>
    <name evidence="2" type="ORF">NITMOv2_3871</name>
</gene>
<name>A0A0K2GH16_NITMO</name>
<feature type="transmembrane region" description="Helical" evidence="1">
    <location>
        <begin position="31"/>
        <end position="52"/>
    </location>
</feature>
<reference evidence="2 3" key="1">
    <citation type="journal article" date="2015" name="Proc. Natl. Acad. Sci. U.S.A.">
        <title>Expanded metabolic versatility of ubiquitous nitrite-oxidizing bacteria from the genus Nitrospira.</title>
        <authorList>
            <person name="Koch H."/>
            <person name="Lucker S."/>
            <person name="Albertsen M."/>
            <person name="Kitzinger K."/>
            <person name="Herbold C."/>
            <person name="Spieck E."/>
            <person name="Nielsen P.H."/>
            <person name="Wagner M."/>
            <person name="Daims H."/>
        </authorList>
    </citation>
    <scope>NUCLEOTIDE SEQUENCE [LARGE SCALE GENOMIC DNA]</scope>
    <source>
        <strain evidence="2 3">NSP M-1</strain>
    </source>
</reference>
<keyword evidence="3" id="KW-1185">Reference proteome</keyword>
<dbReference type="AlphaFoldDB" id="A0A0K2GH16"/>
<feature type="transmembrane region" description="Helical" evidence="1">
    <location>
        <begin position="190"/>
        <end position="216"/>
    </location>
</feature>
<evidence type="ECO:0000256" key="1">
    <source>
        <dbReference type="SAM" id="Phobius"/>
    </source>
</evidence>
<keyword evidence="1" id="KW-1133">Transmembrane helix</keyword>
<dbReference type="PATRIC" id="fig|42253.5.peg.3815"/>
<evidence type="ECO:0000313" key="3">
    <source>
        <dbReference type="Proteomes" id="UP000069205"/>
    </source>
</evidence>
<dbReference type="Gene3D" id="1.10.287.1260">
    <property type="match status" value="1"/>
</dbReference>
<feature type="transmembrane region" description="Helical" evidence="1">
    <location>
        <begin position="165"/>
        <end position="184"/>
    </location>
</feature>
<feature type="transmembrane region" description="Helical" evidence="1">
    <location>
        <begin position="119"/>
        <end position="144"/>
    </location>
</feature>
<keyword evidence="1" id="KW-0812">Transmembrane</keyword>
<dbReference type="STRING" id="42253.NITMOv2_3871"/>
<proteinExistence type="predicted"/>
<feature type="transmembrane region" description="Helical" evidence="1">
    <location>
        <begin position="90"/>
        <end position="113"/>
    </location>
</feature>
<accession>A0A0K2GH16</accession>
<sequence length="237" mass="26143">MEVLMSEMWQEAMSEAFRDTSMRLALLLPKLLALVTFLVLGVAAGWLVKFLLLRLLSAVRFDAFCERMGLWPSLTRAGVPQRTSLVIGRLSFWMVFLLFALMGIDALGLPATANLMSLFLWFLPNVVAAAFLLLFGVMLANFMAEAALISAVNAQVREARIIANLVRWGIWLLTAAMVLTQLGIAKDIVVAAFSITFGGIVLALAIALGLGGRHIAREGLERRLRKKKTEEDELTHI</sequence>